<protein>
    <submittedName>
        <fullName evidence="2">Uncharacterized protein</fullName>
    </submittedName>
</protein>
<evidence type="ECO:0000313" key="3">
    <source>
        <dbReference type="Proteomes" id="UP001204151"/>
    </source>
</evidence>
<reference evidence="2 3" key="1">
    <citation type="submission" date="2022-08" db="EMBL/GenBank/DDBJ databases">
        <title>Reclassification of Massilia species as members of the genera Telluria, Duganella, Pseudoduganella, Mokoshia gen. nov. and Zemynaea gen. nov. using orthogonal and non-orthogonal genome-based approaches.</title>
        <authorList>
            <person name="Bowman J.P."/>
        </authorList>
    </citation>
    <scope>NUCLEOTIDE SEQUENCE [LARGE SCALE GENOMIC DNA]</scope>
    <source>
        <strain evidence="2 3">JCM 31316</strain>
    </source>
</reference>
<evidence type="ECO:0000256" key="1">
    <source>
        <dbReference type="SAM" id="Phobius"/>
    </source>
</evidence>
<comment type="caution">
    <text evidence="2">The sequence shown here is derived from an EMBL/GenBank/DDBJ whole genome shotgun (WGS) entry which is preliminary data.</text>
</comment>
<dbReference type="Proteomes" id="UP001204151">
    <property type="component" value="Unassembled WGS sequence"/>
</dbReference>
<dbReference type="RefSeq" id="WP_258819384.1">
    <property type="nucleotide sequence ID" value="NZ_JANUGW010000025.1"/>
</dbReference>
<feature type="transmembrane region" description="Helical" evidence="1">
    <location>
        <begin position="6"/>
        <end position="23"/>
    </location>
</feature>
<organism evidence="2 3">
    <name type="scientific">Massilia pinisoli</name>
    <dbReference type="NCBI Taxonomy" id="1772194"/>
    <lineage>
        <taxon>Bacteria</taxon>
        <taxon>Pseudomonadati</taxon>
        <taxon>Pseudomonadota</taxon>
        <taxon>Betaproteobacteria</taxon>
        <taxon>Burkholderiales</taxon>
        <taxon>Oxalobacteraceae</taxon>
        <taxon>Telluria group</taxon>
        <taxon>Massilia</taxon>
    </lineage>
</organism>
<keyword evidence="3" id="KW-1185">Reference proteome</keyword>
<accession>A0ABT1ZY37</accession>
<keyword evidence="1" id="KW-0812">Transmembrane</keyword>
<dbReference type="EMBL" id="JANUGW010000025">
    <property type="protein sequence ID" value="MCS0584840.1"/>
    <property type="molecule type" value="Genomic_DNA"/>
</dbReference>
<name>A0ABT1ZY37_9BURK</name>
<evidence type="ECO:0000313" key="2">
    <source>
        <dbReference type="EMBL" id="MCS0584840.1"/>
    </source>
</evidence>
<proteinExistence type="predicted"/>
<keyword evidence="1" id="KW-1133">Transmembrane helix</keyword>
<gene>
    <name evidence="2" type="ORF">NX784_24950</name>
</gene>
<sequence length="71" mass="8537">MSIESTVIITSAVVWFAHGWYLNDRLAKVHAMLDRVLEQFHGLRTYLYDIDSQFDDEREVIRRRRIDVRRG</sequence>
<keyword evidence="1" id="KW-0472">Membrane</keyword>